<evidence type="ECO:0000313" key="2">
    <source>
        <dbReference type="EMBL" id="PLW57101.1"/>
    </source>
</evidence>
<comment type="caution">
    <text evidence="2">The sequence shown here is derived from an EMBL/GenBank/DDBJ whole genome shotgun (WGS) entry which is preliminary data.</text>
</comment>
<evidence type="ECO:0000313" key="3">
    <source>
        <dbReference type="Proteomes" id="UP000235388"/>
    </source>
</evidence>
<name>A0A2N5W4E6_9BASI</name>
<sequence length="368" mass="40281">MYLHFFLPFSHMILRFKTKRVSLHPPSITAPTNALTQLVTGAQPEVILPLATPSFLQPLRDCVAPESSDLMLMILDKIDQLELEIAYPIGHGIARSEIHSRTTSTALESNCRVYKADAESPLSPQLAVRPRSVDRPLAAQLVASRGHRDVNRHCRLIFSGQEDYHLTNIYDGSCGQLVSPGRDGQTRLRAPPAPSASAIPPNKETSALTSHYGCGETSFRIPGSYASPQHSCVSSNRIAAPETVSIQQAYDANTSPRTYDAWFWKLDWYLTTSSAETISSPAVPWPGEPRWPSKRKAQPHDPQPDSLEPASACEVPSAARAQLSTYEVEVADAARHQQSAVQQRAQLNAATATSRNQLQRASELASAV</sequence>
<reference evidence="2 3" key="1">
    <citation type="submission" date="2017-11" db="EMBL/GenBank/DDBJ databases">
        <title>De novo assembly and phasing of dikaryotic genomes from two isolates of Puccinia coronata f. sp. avenae, the causal agent of oat crown rust.</title>
        <authorList>
            <person name="Miller M.E."/>
            <person name="Zhang Y."/>
            <person name="Omidvar V."/>
            <person name="Sperschneider J."/>
            <person name="Schwessinger B."/>
            <person name="Raley C."/>
            <person name="Palmer J.M."/>
            <person name="Garnica D."/>
            <person name="Upadhyaya N."/>
            <person name="Rathjen J."/>
            <person name="Taylor J.M."/>
            <person name="Park R.F."/>
            <person name="Dodds P.N."/>
            <person name="Hirsch C.D."/>
            <person name="Kianian S.F."/>
            <person name="Figueroa M."/>
        </authorList>
    </citation>
    <scope>NUCLEOTIDE SEQUENCE [LARGE SCALE GENOMIC DNA]</scope>
    <source>
        <strain evidence="2">12NC29</strain>
    </source>
</reference>
<evidence type="ECO:0000256" key="1">
    <source>
        <dbReference type="SAM" id="MobiDB-lite"/>
    </source>
</evidence>
<dbReference type="AlphaFoldDB" id="A0A2N5W4E6"/>
<keyword evidence="3" id="KW-1185">Reference proteome</keyword>
<feature type="region of interest" description="Disordered" evidence="1">
    <location>
        <begin position="181"/>
        <end position="210"/>
    </location>
</feature>
<dbReference type="Proteomes" id="UP000235388">
    <property type="component" value="Unassembled WGS sequence"/>
</dbReference>
<dbReference type="EMBL" id="PGCJ01000014">
    <property type="protein sequence ID" value="PLW57101.1"/>
    <property type="molecule type" value="Genomic_DNA"/>
</dbReference>
<feature type="region of interest" description="Disordered" evidence="1">
    <location>
        <begin position="278"/>
        <end position="314"/>
    </location>
</feature>
<organism evidence="2 3">
    <name type="scientific">Puccinia coronata f. sp. avenae</name>
    <dbReference type="NCBI Taxonomy" id="200324"/>
    <lineage>
        <taxon>Eukaryota</taxon>
        <taxon>Fungi</taxon>
        <taxon>Dikarya</taxon>
        <taxon>Basidiomycota</taxon>
        <taxon>Pucciniomycotina</taxon>
        <taxon>Pucciniomycetes</taxon>
        <taxon>Pucciniales</taxon>
        <taxon>Pucciniaceae</taxon>
        <taxon>Puccinia</taxon>
    </lineage>
</organism>
<accession>A0A2N5W4E6</accession>
<gene>
    <name evidence="2" type="ORF">PCANC_01870</name>
</gene>
<proteinExistence type="predicted"/>
<protein>
    <submittedName>
        <fullName evidence="2">Uncharacterized protein</fullName>
    </submittedName>
</protein>